<evidence type="ECO:0000313" key="1">
    <source>
        <dbReference type="EMBL" id="ELR71919.1"/>
    </source>
</evidence>
<reference evidence="1 2" key="1">
    <citation type="submission" date="2012-12" db="EMBL/GenBank/DDBJ databases">
        <title>Genome assembly of Fulvivirga imtechensis AK7.</title>
        <authorList>
            <person name="Nupur N."/>
            <person name="Khatri I."/>
            <person name="Kumar R."/>
            <person name="Subramanian S."/>
            <person name="Pinnaka A."/>
        </authorList>
    </citation>
    <scope>NUCLEOTIDE SEQUENCE [LARGE SCALE GENOMIC DNA]</scope>
    <source>
        <strain evidence="1 2">AK7</strain>
    </source>
</reference>
<evidence type="ECO:0000313" key="2">
    <source>
        <dbReference type="Proteomes" id="UP000011135"/>
    </source>
</evidence>
<accession>L8JWC5</accession>
<gene>
    <name evidence="1" type="ORF">C900_02158</name>
</gene>
<name>L8JWC5_9BACT</name>
<dbReference type="Proteomes" id="UP000011135">
    <property type="component" value="Unassembled WGS sequence"/>
</dbReference>
<organism evidence="1 2">
    <name type="scientific">Fulvivirga imtechensis AK7</name>
    <dbReference type="NCBI Taxonomy" id="1237149"/>
    <lineage>
        <taxon>Bacteria</taxon>
        <taxon>Pseudomonadati</taxon>
        <taxon>Bacteroidota</taxon>
        <taxon>Cytophagia</taxon>
        <taxon>Cytophagales</taxon>
        <taxon>Fulvivirgaceae</taxon>
        <taxon>Fulvivirga</taxon>
    </lineage>
</organism>
<dbReference type="STRING" id="1237149.C900_02158"/>
<sequence length="40" mass="4410">MRGNASGALPLVLLYHLKKYCYEMTAGPDRDIGIGTCHDE</sequence>
<comment type="caution">
    <text evidence="1">The sequence shown here is derived from an EMBL/GenBank/DDBJ whole genome shotgun (WGS) entry which is preliminary data.</text>
</comment>
<protein>
    <submittedName>
        <fullName evidence="1">Uncharacterized protein</fullName>
    </submittedName>
</protein>
<proteinExistence type="predicted"/>
<dbReference type="EMBL" id="AMZN01000031">
    <property type="protein sequence ID" value="ELR71919.1"/>
    <property type="molecule type" value="Genomic_DNA"/>
</dbReference>
<keyword evidence="2" id="KW-1185">Reference proteome</keyword>
<dbReference type="AlphaFoldDB" id="L8JWC5"/>